<evidence type="ECO:0000313" key="9">
    <source>
        <dbReference type="Proteomes" id="UP000624041"/>
    </source>
</evidence>
<dbReference type="NCBIfam" id="TIGR00496">
    <property type="entry name" value="frr"/>
    <property type="match status" value="1"/>
</dbReference>
<dbReference type="Gene3D" id="3.30.1360.40">
    <property type="match status" value="1"/>
</dbReference>
<evidence type="ECO:0000256" key="6">
    <source>
        <dbReference type="SAM" id="Coils"/>
    </source>
</evidence>
<protein>
    <recommendedName>
        <fullName evidence="5">Ribosome-recycling factor</fullName>
        <shortName evidence="5">RRF</shortName>
    </recommendedName>
    <alternativeName>
        <fullName evidence="5">Ribosome-releasing factor</fullName>
    </alternativeName>
</protein>
<feature type="coiled-coil region" evidence="6">
    <location>
        <begin position="126"/>
        <end position="178"/>
    </location>
</feature>
<keyword evidence="3 5" id="KW-0963">Cytoplasm</keyword>
<reference evidence="8" key="2">
    <citation type="submission" date="2020-09" db="EMBL/GenBank/DDBJ databases">
        <authorList>
            <person name="Sun Q."/>
            <person name="Ohkuma M."/>
        </authorList>
    </citation>
    <scope>NUCLEOTIDE SEQUENCE</scope>
    <source>
        <strain evidence="8">JCM 17251</strain>
    </source>
</reference>
<dbReference type="InterPro" id="IPR023584">
    <property type="entry name" value="Ribosome_recyc_fac_dom"/>
</dbReference>
<dbReference type="SUPFAM" id="SSF55194">
    <property type="entry name" value="Ribosome recycling factor, RRF"/>
    <property type="match status" value="1"/>
</dbReference>
<dbReference type="Proteomes" id="UP000624041">
    <property type="component" value="Unassembled WGS sequence"/>
</dbReference>
<dbReference type="CDD" id="cd00520">
    <property type="entry name" value="RRF"/>
    <property type="match status" value="1"/>
</dbReference>
<proteinExistence type="inferred from homology"/>
<dbReference type="InterPro" id="IPR002661">
    <property type="entry name" value="Ribosome_recyc_fac"/>
</dbReference>
<dbReference type="Gene3D" id="1.10.132.20">
    <property type="entry name" value="Ribosome-recycling factor"/>
    <property type="match status" value="1"/>
</dbReference>
<comment type="similarity">
    <text evidence="2 5">Belongs to the RRF family.</text>
</comment>
<accession>A0A918CYW1</accession>
<feature type="domain" description="Ribosome recycling factor" evidence="7">
    <location>
        <begin position="23"/>
        <end position="184"/>
    </location>
</feature>
<keyword evidence="9" id="KW-1185">Reference proteome</keyword>
<dbReference type="Pfam" id="PF01765">
    <property type="entry name" value="RRF"/>
    <property type="match status" value="1"/>
</dbReference>
<dbReference type="HAMAP" id="MF_00040">
    <property type="entry name" value="RRF"/>
    <property type="match status" value="1"/>
</dbReference>
<evidence type="ECO:0000256" key="1">
    <source>
        <dbReference type="ARBA" id="ARBA00004496"/>
    </source>
</evidence>
<dbReference type="EMBL" id="BMOS01000001">
    <property type="protein sequence ID" value="GGN49882.1"/>
    <property type="molecule type" value="Genomic_DNA"/>
</dbReference>
<sequence>MMANSVLSEMKEKMELAVQAFMRNLATVRAGRANPNLLDSVFVDYYGAATPLNQLASVGAPEARLLVVTPYDKTALGEIEKGIQKANLGLSPSNDGNVIRINIPALTEERRKELVKVVGKFAEESRVQVRNIRREANDQLKAMEKDSGITEDELRKFQDEVQKETDKFIAKIEQLTKEKENEIMEV</sequence>
<evidence type="ECO:0000259" key="7">
    <source>
        <dbReference type="Pfam" id="PF01765"/>
    </source>
</evidence>
<dbReference type="FunFam" id="1.10.132.20:FF:000001">
    <property type="entry name" value="Ribosome-recycling factor"/>
    <property type="match status" value="1"/>
</dbReference>
<gene>
    <name evidence="5 8" type="primary">frr</name>
    <name evidence="8" type="ORF">GCM10007971_02920</name>
</gene>
<evidence type="ECO:0000313" key="8">
    <source>
        <dbReference type="EMBL" id="GGN49882.1"/>
    </source>
</evidence>
<dbReference type="GO" id="GO:0043023">
    <property type="term" value="F:ribosomal large subunit binding"/>
    <property type="evidence" value="ECO:0007669"/>
    <property type="project" value="TreeGrafter"/>
</dbReference>
<comment type="subcellular location">
    <subcellularLocation>
        <location evidence="1 5">Cytoplasm</location>
    </subcellularLocation>
</comment>
<dbReference type="AlphaFoldDB" id="A0A918CYW1"/>
<evidence type="ECO:0000256" key="2">
    <source>
        <dbReference type="ARBA" id="ARBA00005912"/>
    </source>
</evidence>
<keyword evidence="6" id="KW-0175">Coiled coil</keyword>
<name>A0A918CYW1_9BACI</name>
<dbReference type="PANTHER" id="PTHR20982:SF3">
    <property type="entry name" value="MITOCHONDRIAL RIBOSOME RECYCLING FACTOR PSEUDO 1"/>
    <property type="match status" value="1"/>
</dbReference>
<comment type="caution">
    <text evidence="8">The sequence shown here is derived from an EMBL/GenBank/DDBJ whole genome shotgun (WGS) entry which is preliminary data.</text>
</comment>
<keyword evidence="4 5" id="KW-0648">Protein biosynthesis</keyword>
<organism evidence="8 9">
    <name type="scientific">Oceanobacillus indicireducens</name>
    <dbReference type="NCBI Taxonomy" id="1004261"/>
    <lineage>
        <taxon>Bacteria</taxon>
        <taxon>Bacillati</taxon>
        <taxon>Bacillota</taxon>
        <taxon>Bacilli</taxon>
        <taxon>Bacillales</taxon>
        <taxon>Bacillaceae</taxon>
        <taxon>Oceanobacillus</taxon>
    </lineage>
</organism>
<dbReference type="InterPro" id="IPR036191">
    <property type="entry name" value="RRF_sf"/>
</dbReference>
<dbReference type="FunFam" id="3.30.1360.40:FF:000001">
    <property type="entry name" value="Ribosome-recycling factor"/>
    <property type="match status" value="1"/>
</dbReference>
<evidence type="ECO:0000256" key="3">
    <source>
        <dbReference type="ARBA" id="ARBA00022490"/>
    </source>
</evidence>
<reference evidence="8" key="1">
    <citation type="journal article" date="2014" name="Int. J. Syst. Evol. Microbiol.">
        <title>Complete genome sequence of Corynebacterium casei LMG S-19264T (=DSM 44701T), isolated from a smear-ripened cheese.</title>
        <authorList>
            <consortium name="US DOE Joint Genome Institute (JGI-PGF)"/>
            <person name="Walter F."/>
            <person name="Albersmeier A."/>
            <person name="Kalinowski J."/>
            <person name="Ruckert C."/>
        </authorList>
    </citation>
    <scope>NUCLEOTIDE SEQUENCE</scope>
    <source>
        <strain evidence="8">JCM 17251</strain>
    </source>
</reference>
<dbReference type="PANTHER" id="PTHR20982">
    <property type="entry name" value="RIBOSOME RECYCLING FACTOR"/>
    <property type="match status" value="1"/>
</dbReference>
<evidence type="ECO:0000256" key="4">
    <source>
        <dbReference type="ARBA" id="ARBA00022917"/>
    </source>
</evidence>
<dbReference type="GO" id="GO:0005737">
    <property type="term" value="C:cytoplasm"/>
    <property type="evidence" value="ECO:0007669"/>
    <property type="project" value="UniProtKB-SubCell"/>
</dbReference>
<comment type="function">
    <text evidence="5">Responsible for the release of ribosomes from messenger RNA at the termination of protein biosynthesis. May increase the efficiency of translation by recycling ribosomes from one round of translation to another.</text>
</comment>
<dbReference type="GO" id="GO:0006415">
    <property type="term" value="P:translational termination"/>
    <property type="evidence" value="ECO:0007669"/>
    <property type="project" value="UniProtKB-UniRule"/>
</dbReference>
<evidence type="ECO:0000256" key="5">
    <source>
        <dbReference type="HAMAP-Rule" id="MF_00040"/>
    </source>
</evidence>